<keyword evidence="4" id="KW-1185">Reference proteome</keyword>
<evidence type="ECO:0000313" key="3">
    <source>
        <dbReference type="EMBL" id="MDB1125929.1"/>
    </source>
</evidence>
<dbReference type="RefSeq" id="WP_272140089.1">
    <property type="nucleotide sequence ID" value="NZ_JAQLOI010000003.1"/>
</dbReference>
<comment type="caution">
    <text evidence="3">The sequence shown here is derived from an EMBL/GenBank/DDBJ whole genome shotgun (WGS) entry which is preliminary data.</text>
</comment>
<dbReference type="InterPro" id="IPR018389">
    <property type="entry name" value="DctP_fam"/>
</dbReference>
<sequence>MKLNKLLLATLVAGMTCSTAVYAKTIKLAHILPTEHPVHQSLDWFAKETSKEIKDRIKVYPNGTLGSETTSLQMVQNGTIGLTKVSAALLESFSDSYKILSLPYLYRDLDHYYNVVNGPIGQSILDSSREKGFIGLAFLDAGARSFYTDKPIVTPSDLTGMKIRVQNSPLAIDIIKSLGATPVPLPYGELYSALQQGVVDGAENNIPSYFSSRHFEVKKYYSYDRHTMVPDVLVVSTGVWDSFTKEEQEKIRNVIKKTLEVQKKNWSDYVADAKVELAAQGVTFVESDTPTFQAAVVPVYDKFKKEYPQFGDMLKDIQNTK</sequence>
<name>A0ABT4YWG9_9VIBR</name>
<evidence type="ECO:0000256" key="2">
    <source>
        <dbReference type="SAM" id="SignalP"/>
    </source>
</evidence>
<dbReference type="Proteomes" id="UP001210678">
    <property type="component" value="Unassembled WGS sequence"/>
</dbReference>
<dbReference type="InterPro" id="IPR004682">
    <property type="entry name" value="TRAP_DctP"/>
</dbReference>
<evidence type="ECO:0000313" key="4">
    <source>
        <dbReference type="Proteomes" id="UP001210678"/>
    </source>
</evidence>
<dbReference type="PANTHER" id="PTHR33376:SF2">
    <property type="entry name" value="DICARBOXYLATE-BINDING PERIPLASMIC PROTEIN"/>
    <property type="match status" value="1"/>
</dbReference>
<feature type="signal peptide" evidence="2">
    <location>
        <begin position="1"/>
        <end position="23"/>
    </location>
</feature>
<proteinExistence type="predicted"/>
<dbReference type="SUPFAM" id="SSF53850">
    <property type="entry name" value="Periplasmic binding protein-like II"/>
    <property type="match status" value="1"/>
</dbReference>
<reference evidence="3 4" key="1">
    <citation type="submission" date="2023-01" db="EMBL/GenBank/DDBJ databases">
        <title>Vibrio sp. KJ40-1 sp.nov, isolated from marine algae.</title>
        <authorList>
            <person name="Butt M."/>
            <person name="Kim J.M.J."/>
            <person name="Jeon C.O.C."/>
        </authorList>
    </citation>
    <scope>NUCLEOTIDE SEQUENCE [LARGE SCALE GENOMIC DNA]</scope>
    <source>
        <strain evidence="3 4">KJ40-1</strain>
    </source>
</reference>
<dbReference type="EMBL" id="JAQLOI010000003">
    <property type="protein sequence ID" value="MDB1125929.1"/>
    <property type="molecule type" value="Genomic_DNA"/>
</dbReference>
<feature type="chain" id="PRO_5046232888" evidence="2">
    <location>
        <begin position="24"/>
        <end position="321"/>
    </location>
</feature>
<dbReference type="NCBIfam" id="TIGR00787">
    <property type="entry name" value="dctP"/>
    <property type="match status" value="1"/>
</dbReference>
<evidence type="ECO:0000256" key="1">
    <source>
        <dbReference type="ARBA" id="ARBA00022729"/>
    </source>
</evidence>
<organism evidence="3 4">
    <name type="scientific">Vibrio algarum</name>
    <dbReference type="NCBI Taxonomy" id="3020714"/>
    <lineage>
        <taxon>Bacteria</taxon>
        <taxon>Pseudomonadati</taxon>
        <taxon>Pseudomonadota</taxon>
        <taxon>Gammaproteobacteria</taxon>
        <taxon>Vibrionales</taxon>
        <taxon>Vibrionaceae</taxon>
        <taxon>Vibrio</taxon>
    </lineage>
</organism>
<gene>
    <name evidence="3" type="ORF">PGX00_20595</name>
</gene>
<dbReference type="PANTHER" id="PTHR33376">
    <property type="match status" value="1"/>
</dbReference>
<dbReference type="CDD" id="cd13671">
    <property type="entry name" value="PBP2_TRAP_SBP_like_3"/>
    <property type="match status" value="1"/>
</dbReference>
<accession>A0ABT4YWG9</accession>
<dbReference type="InterPro" id="IPR038404">
    <property type="entry name" value="TRAP_DctP_sf"/>
</dbReference>
<dbReference type="Pfam" id="PF03480">
    <property type="entry name" value="DctP"/>
    <property type="match status" value="1"/>
</dbReference>
<dbReference type="PIRSF" id="PIRSF006470">
    <property type="entry name" value="DctB"/>
    <property type="match status" value="1"/>
</dbReference>
<keyword evidence="1 2" id="KW-0732">Signal</keyword>
<dbReference type="Gene3D" id="3.40.190.170">
    <property type="entry name" value="Bacterial extracellular solute-binding protein, family 7"/>
    <property type="match status" value="1"/>
</dbReference>
<dbReference type="NCBIfam" id="NF037995">
    <property type="entry name" value="TRAP_S1"/>
    <property type="match status" value="1"/>
</dbReference>
<protein>
    <submittedName>
        <fullName evidence="3">TRAP transporter substrate-binding protein</fullName>
    </submittedName>
</protein>